<feature type="domain" description="HTH marR-type" evidence="2">
    <location>
        <begin position="2"/>
        <end position="48"/>
    </location>
</feature>
<dbReference type="SUPFAM" id="SSF53067">
    <property type="entry name" value="Actin-like ATPase domain"/>
    <property type="match status" value="1"/>
</dbReference>
<proteinExistence type="inferred from homology"/>
<dbReference type="Pfam" id="PF12802">
    <property type="entry name" value="MarR_2"/>
    <property type="match status" value="1"/>
</dbReference>
<comment type="similarity">
    <text evidence="1">Belongs to the ROK (NagC/XylR) family.</text>
</comment>
<evidence type="ECO:0000256" key="1">
    <source>
        <dbReference type="ARBA" id="ARBA00006479"/>
    </source>
</evidence>
<dbReference type="OrthoDB" id="8595273at2"/>
<dbReference type="InterPro" id="IPR036390">
    <property type="entry name" value="WH_DNA-bd_sf"/>
</dbReference>
<dbReference type="InterPro" id="IPR043129">
    <property type="entry name" value="ATPase_NBD"/>
</dbReference>
<dbReference type="EMBL" id="MPSB01000007">
    <property type="protein sequence ID" value="ONF95880.1"/>
    <property type="molecule type" value="Genomic_DNA"/>
</dbReference>
<evidence type="ECO:0000313" key="3">
    <source>
        <dbReference type="EMBL" id="ONF95880.1"/>
    </source>
</evidence>
<dbReference type="PANTHER" id="PTHR18964:SF149">
    <property type="entry name" value="BIFUNCTIONAL UDP-N-ACETYLGLUCOSAMINE 2-EPIMERASE_N-ACETYLMANNOSAMINE KINASE"/>
    <property type="match status" value="1"/>
</dbReference>
<dbReference type="InterPro" id="IPR000600">
    <property type="entry name" value="ROK"/>
</dbReference>
<dbReference type="Proteomes" id="UP000188729">
    <property type="component" value="Unassembled WGS sequence"/>
</dbReference>
<dbReference type="InterPro" id="IPR000835">
    <property type="entry name" value="HTH_MarR-typ"/>
</dbReference>
<sequence length="373" mass="37783">MLTDAHASVLRLINQFGPLSRTELVGQLGISKASMSALAADLIDRGVLAEGEIVYGAGRPSVRLELSPNSAFFVGVSLATSPFTLTLTDLRGGVLSATELSHGAGPAAIVAEIAAAIADLLASHPQAHGRLAGIGLAVPGVVDAATGTCVRSTLLDWRDVPIGSCVAEATGFPAYVENDANALALGEHLFGSLRGCDHATMIAVGDGIGCGHIINGELHRGARGGAGEIAHATVEPGGLPCQCGKRGCLDTLASVRSIAAAARAAGLDCGLAALDSAANRGERAAIDILHGAGAALGLAIAQIVQSLDPARLVVGLTDGPVEGLFARVIRQTVEANVMPDDARRLDLTITRLENQAWAVGAASIAAGRGFFRV</sequence>
<dbReference type="InterPro" id="IPR036388">
    <property type="entry name" value="WH-like_DNA-bd_sf"/>
</dbReference>
<comment type="caution">
    <text evidence="3">The sequence shown here is derived from an EMBL/GenBank/DDBJ whole genome shotgun (WGS) entry which is preliminary data.</text>
</comment>
<dbReference type="GO" id="GO:0003700">
    <property type="term" value="F:DNA-binding transcription factor activity"/>
    <property type="evidence" value="ECO:0007669"/>
    <property type="project" value="InterPro"/>
</dbReference>
<dbReference type="STRING" id="1915074.SPHI_18060"/>
<protein>
    <submittedName>
        <fullName evidence="3">N-acetylglucosamine repressor</fullName>
    </submittedName>
</protein>
<dbReference type="Gene3D" id="1.10.10.10">
    <property type="entry name" value="Winged helix-like DNA-binding domain superfamily/Winged helix DNA-binding domain"/>
    <property type="match status" value="1"/>
</dbReference>
<dbReference type="AlphaFoldDB" id="A0A1V2ETF4"/>
<reference evidence="3 4" key="1">
    <citation type="submission" date="2016-11" db="EMBL/GenBank/DDBJ databases">
        <title>Genome sequence of Sphingomonas jeddahensis G39.</title>
        <authorList>
            <person name="Poehlein A."/>
            <person name="Wuebbeler J.H."/>
            <person name="Steinbuechel A."/>
            <person name="Daniel R."/>
        </authorList>
    </citation>
    <scope>NUCLEOTIDE SEQUENCE [LARGE SCALE GENOMIC DNA]</scope>
    <source>
        <strain evidence="3 4">G39</strain>
    </source>
</reference>
<dbReference type="PANTHER" id="PTHR18964">
    <property type="entry name" value="ROK (REPRESSOR, ORF, KINASE) FAMILY"/>
    <property type="match status" value="1"/>
</dbReference>
<gene>
    <name evidence="3" type="primary">nagC</name>
    <name evidence="3" type="ORF">SPHI_18060</name>
</gene>
<dbReference type="Pfam" id="PF00480">
    <property type="entry name" value="ROK"/>
    <property type="match status" value="1"/>
</dbReference>
<evidence type="ECO:0000313" key="4">
    <source>
        <dbReference type="Proteomes" id="UP000188729"/>
    </source>
</evidence>
<keyword evidence="4" id="KW-1185">Reference proteome</keyword>
<dbReference type="SUPFAM" id="SSF46785">
    <property type="entry name" value="Winged helix' DNA-binding domain"/>
    <property type="match status" value="1"/>
</dbReference>
<name>A0A1V2ETF4_9SPHN</name>
<accession>A0A1V2ETF4</accession>
<dbReference type="Gene3D" id="3.30.420.40">
    <property type="match status" value="2"/>
</dbReference>
<dbReference type="RefSeq" id="WP_076744587.1">
    <property type="nucleotide sequence ID" value="NZ_MPSB01000007.1"/>
</dbReference>
<organism evidence="3 4">
    <name type="scientific">Sphingomonas jeddahensis</name>
    <dbReference type="NCBI Taxonomy" id="1915074"/>
    <lineage>
        <taxon>Bacteria</taxon>
        <taxon>Pseudomonadati</taxon>
        <taxon>Pseudomonadota</taxon>
        <taxon>Alphaproteobacteria</taxon>
        <taxon>Sphingomonadales</taxon>
        <taxon>Sphingomonadaceae</taxon>
        <taxon>Sphingomonas</taxon>
    </lineage>
</organism>
<evidence type="ECO:0000259" key="2">
    <source>
        <dbReference type="Pfam" id="PF12802"/>
    </source>
</evidence>